<comment type="caution">
    <text evidence="8">The sequence shown here is derived from an EMBL/GenBank/DDBJ whole genome shotgun (WGS) entry which is preliminary data.</text>
</comment>
<evidence type="ECO:0000259" key="7">
    <source>
        <dbReference type="Pfam" id="PF00248"/>
    </source>
</evidence>
<comment type="similarity">
    <text evidence="1">Belongs to the aldo/keto reductase family.</text>
</comment>
<dbReference type="PIRSF" id="PIRSF000097">
    <property type="entry name" value="AKR"/>
    <property type="match status" value="1"/>
</dbReference>
<dbReference type="InterPro" id="IPR018170">
    <property type="entry name" value="Aldo/ket_reductase_CS"/>
</dbReference>
<evidence type="ECO:0000256" key="6">
    <source>
        <dbReference type="PIRSR" id="PIRSR000097-3"/>
    </source>
</evidence>
<dbReference type="Proteomes" id="UP001497623">
    <property type="component" value="Unassembled WGS sequence"/>
</dbReference>
<reference evidence="8 9" key="1">
    <citation type="submission" date="2024-05" db="EMBL/GenBank/DDBJ databases">
        <authorList>
            <person name="Wallberg A."/>
        </authorList>
    </citation>
    <scope>NUCLEOTIDE SEQUENCE [LARGE SCALE GENOMIC DNA]</scope>
</reference>
<evidence type="ECO:0000256" key="1">
    <source>
        <dbReference type="ARBA" id="ARBA00007905"/>
    </source>
</evidence>
<feature type="site" description="Lowers pKa of active site Tyr" evidence="6">
    <location>
        <position position="82"/>
    </location>
</feature>
<sequence>MPPSKIPSVKLSNGESIPVLGIGTWKSEPEKATQILMDAIDAGYRHIDAAKIYRNEPAVGQAICNKIADGTVKREDLFITGKVWNTFHSRDLVVPSVRETLKDLKITYCDLFMIHWPMGFRENAKFGVDGYVDGDDLTPKDKDGKLIPSDVDYIETWKGLEDAVELGLVKSLGICNFNISQIERIFAICKIKPVSMQVECHAYQSQTEMIKYARSKGITVTGYSPLGSGDRVWRKESDPVLMTDPAISAMAIKYGKSNAQILIKFNVQRGVLTIPKPDTMEHIFANMDVFDFELSAEDLAKLEGMSLTTPFRYNIQTWLNHHPHYPWH</sequence>
<evidence type="ECO:0000256" key="3">
    <source>
        <dbReference type="ARBA" id="ARBA00023002"/>
    </source>
</evidence>
<feature type="active site" description="Proton donor" evidence="4">
    <location>
        <position position="53"/>
    </location>
</feature>
<feature type="binding site" evidence="5">
    <location>
        <position position="115"/>
    </location>
    <ligand>
        <name>substrate</name>
    </ligand>
</feature>
<organism evidence="8 9">
    <name type="scientific">Meganyctiphanes norvegica</name>
    <name type="common">Northern krill</name>
    <name type="synonym">Thysanopoda norvegica</name>
    <dbReference type="NCBI Taxonomy" id="48144"/>
    <lineage>
        <taxon>Eukaryota</taxon>
        <taxon>Metazoa</taxon>
        <taxon>Ecdysozoa</taxon>
        <taxon>Arthropoda</taxon>
        <taxon>Crustacea</taxon>
        <taxon>Multicrustacea</taxon>
        <taxon>Malacostraca</taxon>
        <taxon>Eumalacostraca</taxon>
        <taxon>Eucarida</taxon>
        <taxon>Euphausiacea</taxon>
        <taxon>Euphausiidae</taxon>
        <taxon>Meganyctiphanes</taxon>
    </lineage>
</organism>
<dbReference type="SUPFAM" id="SSF51430">
    <property type="entry name" value="NAD(P)-linked oxidoreductase"/>
    <property type="match status" value="1"/>
</dbReference>
<dbReference type="Gene3D" id="3.20.20.100">
    <property type="entry name" value="NADP-dependent oxidoreductase domain"/>
    <property type="match status" value="1"/>
</dbReference>
<dbReference type="FunFam" id="3.20.20.100:FF:000006">
    <property type="entry name" value="Aldo-keto reductase family 1 member A1"/>
    <property type="match status" value="1"/>
</dbReference>
<accession>A0AAV2QGE7</accession>
<dbReference type="InterPro" id="IPR036812">
    <property type="entry name" value="NAD(P)_OxRdtase_dom_sf"/>
</dbReference>
<evidence type="ECO:0000256" key="4">
    <source>
        <dbReference type="PIRSR" id="PIRSR000097-1"/>
    </source>
</evidence>
<keyword evidence="2" id="KW-0521">NADP</keyword>
<evidence type="ECO:0000256" key="5">
    <source>
        <dbReference type="PIRSR" id="PIRSR000097-2"/>
    </source>
</evidence>
<dbReference type="PRINTS" id="PR00069">
    <property type="entry name" value="ALDKETRDTASE"/>
</dbReference>
<protein>
    <recommendedName>
        <fullName evidence="7">NADP-dependent oxidoreductase domain-containing protein</fullName>
    </recommendedName>
</protein>
<dbReference type="InterPro" id="IPR023210">
    <property type="entry name" value="NADP_OxRdtase_dom"/>
</dbReference>
<dbReference type="Pfam" id="PF00248">
    <property type="entry name" value="Aldo_ket_red"/>
    <property type="match status" value="1"/>
</dbReference>
<evidence type="ECO:0000256" key="2">
    <source>
        <dbReference type="ARBA" id="ARBA00022857"/>
    </source>
</evidence>
<dbReference type="PROSITE" id="PS00062">
    <property type="entry name" value="ALDOKETO_REDUCTASE_2"/>
    <property type="match status" value="1"/>
</dbReference>
<gene>
    <name evidence="8" type="ORF">MNOR_LOCUS12666</name>
</gene>
<feature type="domain" description="NADP-dependent oxidoreductase" evidence="7">
    <location>
        <begin position="20"/>
        <end position="304"/>
    </location>
</feature>
<dbReference type="GO" id="GO:0016491">
    <property type="term" value="F:oxidoreductase activity"/>
    <property type="evidence" value="ECO:0007669"/>
    <property type="project" value="UniProtKB-KW"/>
</dbReference>
<evidence type="ECO:0000313" key="9">
    <source>
        <dbReference type="Proteomes" id="UP001497623"/>
    </source>
</evidence>
<dbReference type="InterPro" id="IPR020471">
    <property type="entry name" value="AKR"/>
</dbReference>
<dbReference type="PANTHER" id="PTHR11732">
    <property type="entry name" value="ALDO/KETO REDUCTASE"/>
    <property type="match status" value="1"/>
</dbReference>
<dbReference type="EMBL" id="CAXKWB010006993">
    <property type="protein sequence ID" value="CAL4085383.1"/>
    <property type="molecule type" value="Genomic_DNA"/>
</dbReference>
<name>A0AAV2QGE7_MEGNR</name>
<dbReference type="AlphaFoldDB" id="A0AAV2QGE7"/>
<proteinExistence type="inferred from homology"/>
<evidence type="ECO:0000313" key="8">
    <source>
        <dbReference type="EMBL" id="CAL4085383.1"/>
    </source>
</evidence>
<keyword evidence="9" id="KW-1185">Reference proteome</keyword>
<dbReference type="PROSITE" id="PS00798">
    <property type="entry name" value="ALDOKETO_REDUCTASE_1"/>
    <property type="match status" value="1"/>
</dbReference>
<keyword evidence="3" id="KW-0560">Oxidoreductase</keyword>